<keyword evidence="2" id="KW-1133">Transmembrane helix</keyword>
<dbReference type="Proteomes" id="UP000325372">
    <property type="component" value="Unassembled WGS sequence"/>
</dbReference>
<keyword evidence="2" id="KW-0812">Transmembrane</keyword>
<sequence length="216" mass="23024">MSDSSQRPPLGNWREEERRVQKARARRSRWMTLAAVVVVGLAVAGVWRVLSLPAPEGSGPNPPGMPSNPVDRRSPAADAGADASGYSDRILQCTAADGSTFYTNASDCDAADTSNRVTVVPAHESGADASVGQNCVDSSREGRASHRFLGACQEPFSEALELERYLALAEDPAASPRAESYCALIAQGVNAGCLATNAQFCFLRICQQRLENPAKR</sequence>
<feature type="transmembrane region" description="Helical" evidence="2">
    <location>
        <begin position="30"/>
        <end position="50"/>
    </location>
</feature>
<name>A0A5N0T9R1_9GAMM</name>
<accession>A0A5N0T9R1</accession>
<organism evidence="3 4">
    <name type="scientific">Marinihelvus fidelis</name>
    <dbReference type="NCBI Taxonomy" id="2613842"/>
    <lineage>
        <taxon>Bacteria</taxon>
        <taxon>Pseudomonadati</taxon>
        <taxon>Pseudomonadota</taxon>
        <taxon>Gammaproteobacteria</taxon>
        <taxon>Chromatiales</taxon>
        <taxon>Wenzhouxiangellaceae</taxon>
        <taxon>Marinihelvus</taxon>
    </lineage>
</organism>
<proteinExistence type="predicted"/>
<evidence type="ECO:0000256" key="2">
    <source>
        <dbReference type="SAM" id="Phobius"/>
    </source>
</evidence>
<keyword evidence="4" id="KW-1185">Reference proteome</keyword>
<comment type="caution">
    <text evidence="3">The sequence shown here is derived from an EMBL/GenBank/DDBJ whole genome shotgun (WGS) entry which is preliminary data.</text>
</comment>
<evidence type="ECO:0000313" key="4">
    <source>
        <dbReference type="Proteomes" id="UP000325372"/>
    </source>
</evidence>
<protein>
    <recommendedName>
        <fullName evidence="5">DUF4124 domain-containing protein</fullName>
    </recommendedName>
</protein>
<feature type="region of interest" description="Disordered" evidence="1">
    <location>
        <begin position="53"/>
        <end position="83"/>
    </location>
</feature>
<gene>
    <name evidence="3" type="ORF">F3N42_09115</name>
</gene>
<dbReference type="EMBL" id="VYXP01000005">
    <property type="protein sequence ID" value="KAA9131468.1"/>
    <property type="molecule type" value="Genomic_DNA"/>
</dbReference>
<evidence type="ECO:0008006" key="5">
    <source>
        <dbReference type="Google" id="ProtNLM"/>
    </source>
</evidence>
<dbReference type="AlphaFoldDB" id="A0A5N0T9R1"/>
<reference evidence="3 4" key="1">
    <citation type="submission" date="2019-09" db="EMBL/GenBank/DDBJ databases">
        <title>Wenzhouxiangella sp. Genome sequencing and assembly.</title>
        <authorList>
            <person name="Zhang R."/>
        </authorList>
    </citation>
    <scope>NUCLEOTIDE SEQUENCE [LARGE SCALE GENOMIC DNA]</scope>
    <source>
        <strain evidence="3 4">W260</strain>
    </source>
</reference>
<evidence type="ECO:0000313" key="3">
    <source>
        <dbReference type="EMBL" id="KAA9131468.1"/>
    </source>
</evidence>
<dbReference type="RefSeq" id="WP_150864118.1">
    <property type="nucleotide sequence ID" value="NZ_VYXP01000005.1"/>
</dbReference>
<evidence type="ECO:0000256" key="1">
    <source>
        <dbReference type="SAM" id="MobiDB-lite"/>
    </source>
</evidence>
<keyword evidence="2" id="KW-0472">Membrane</keyword>